<feature type="non-terminal residue" evidence="1">
    <location>
        <position position="139"/>
    </location>
</feature>
<proteinExistence type="predicted"/>
<reference evidence="1 2" key="1">
    <citation type="journal article" date="2019" name="Nat. Ecol. Evol.">
        <title>Megaphylogeny resolves global patterns of mushroom evolution.</title>
        <authorList>
            <person name="Varga T."/>
            <person name="Krizsan K."/>
            <person name="Foldi C."/>
            <person name="Dima B."/>
            <person name="Sanchez-Garcia M."/>
            <person name="Sanchez-Ramirez S."/>
            <person name="Szollosi G.J."/>
            <person name="Szarkandi J.G."/>
            <person name="Papp V."/>
            <person name="Albert L."/>
            <person name="Andreopoulos W."/>
            <person name="Angelini C."/>
            <person name="Antonin V."/>
            <person name="Barry K.W."/>
            <person name="Bougher N.L."/>
            <person name="Buchanan P."/>
            <person name="Buyck B."/>
            <person name="Bense V."/>
            <person name="Catcheside P."/>
            <person name="Chovatia M."/>
            <person name="Cooper J."/>
            <person name="Damon W."/>
            <person name="Desjardin D."/>
            <person name="Finy P."/>
            <person name="Geml J."/>
            <person name="Haridas S."/>
            <person name="Hughes K."/>
            <person name="Justo A."/>
            <person name="Karasinski D."/>
            <person name="Kautmanova I."/>
            <person name="Kiss B."/>
            <person name="Kocsube S."/>
            <person name="Kotiranta H."/>
            <person name="LaButti K.M."/>
            <person name="Lechner B.E."/>
            <person name="Liimatainen K."/>
            <person name="Lipzen A."/>
            <person name="Lukacs Z."/>
            <person name="Mihaltcheva S."/>
            <person name="Morgado L.N."/>
            <person name="Niskanen T."/>
            <person name="Noordeloos M.E."/>
            <person name="Ohm R.A."/>
            <person name="Ortiz-Santana B."/>
            <person name="Ovrebo C."/>
            <person name="Racz N."/>
            <person name="Riley R."/>
            <person name="Savchenko A."/>
            <person name="Shiryaev A."/>
            <person name="Soop K."/>
            <person name="Spirin V."/>
            <person name="Szebenyi C."/>
            <person name="Tomsovsky M."/>
            <person name="Tulloss R.E."/>
            <person name="Uehling J."/>
            <person name="Grigoriev I.V."/>
            <person name="Vagvolgyi C."/>
            <person name="Papp T."/>
            <person name="Martin F.M."/>
            <person name="Miettinen O."/>
            <person name="Hibbett D.S."/>
            <person name="Nagy L.G."/>
        </authorList>
    </citation>
    <scope>NUCLEOTIDE SEQUENCE [LARGE SCALE GENOMIC DNA]</scope>
    <source>
        <strain evidence="1 2">CBS 309.79</strain>
    </source>
</reference>
<evidence type="ECO:0000313" key="1">
    <source>
        <dbReference type="EMBL" id="TFK98508.1"/>
    </source>
</evidence>
<evidence type="ECO:0000313" key="2">
    <source>
        <dbReference type="Proteomes" id="UP000305067"/>
    </source>
</evidence>
<protein>
    <submittedName>
        <fullName evidence="1">Uncharacterized protein</fullName>
    </submittedName>
</protein>
<organism evidence="1 2">
    <name type="scientific">Pterulicium gracile</name>
    <dbReference type="NCBI Taxonomy" id="1884261"/>
    <lineage>
        <taxon>Eukaryota</taxon>
        <taxon>Fungi</taxon>
        <taxon>Dikarya</taxon>
        <taxon>Basidiomycota</taxon>
        <taxon>Agaricomycotina</taxon>
        <taxon>Agaricomycetes</taxon>
        <taxon>Agaricomycetidae</taxon>
        <taxon>Agaricales</taxon>
        <taxon>Pleurotineae</taxon>
        <taxon>Pterulaceae</taxon>
        <taxon>Pterulicium</taxon>
    </lineage>
</organism>
<dbReference type="AlphaFoldDB" id="A0A5C3QEA8"/>
<sequence>MERSPSTLEHLLGILWPHRARWGSFSLGSLHSRFGQWLGKAQQTPCKPMPLLHSLSLPMAPLNAPDATRMFSLFRDTPSLTNLLLEGFPTIGTPIFATQNLDWSNLHTVTLTERCFHVHHALRSLLTVFTHTTLLRSDL</sequence>
<dbReference type="EMBL" id="ML178839">
    <property type="protein sequence ID" value="TFK98508.1"/>
    <property type="molecule type" value="Genomic_DNA"/>
</dbReference>
<gene>
    <name evidence="1" type="ORF">BDV98DRAFT_572786</name>
</gene>
<keyword evidence="2" id="KW-1185">Reference proteome</keyword>
<name>A0A5C3QEA8_9AGAR</name>
<accession>A0A5C3QEA8</accession>
<dbReference type="Proteomes" id="UP000305067">
    <property type="component" value="Unassembled WGS sequence"/>
</dbReference>